<accession>A0A382N4B7</accession>
<evidence type="ECO:0008006" key="3">
    <source>
        <dbReference type="Google" id="ProtNLM"/>
    </source>
</evidence>
<dbReference type="SUPFAM" id="SSF69318">
    <property type="entry name" value="Integrin alpha N-terminal domain"/>
    <property type="match status" value="1"/>
</dbReference>
<dbReference type="AlphaFoldDB" id="A0A382N4B7"/>
<feature type="non-terminal residue" evidence="2">
    <location>
        <position position="300"/>
    </location>
</feature>
<evidence type="ECO:0000313" key="2">
    <source>
        <dbReference type="EMBL" id="SVC54622.1"/>
    </source>
</evidence>
<dbReference type="PANTHER" id="PTHR16026">
    <property type="entry name" value="CARTILAGE ACIDIC PROTEIN 1"/>
    <property type="match status" value="1"/>
</dbReference>
<dbReference type="PANTHER" id="PTHR16026:SF0">
    <property type="entry name" value="CARTILAGE ACIDIC PROTEIN 1"/>
    <property type="match status" value="1"/>
</dbReference>
<proteinExistence type="predicted"/>
<evidence type="ECO:0000256" key="1">
    <source>
        <dbReference type="ARBA" id="ARBA00022729"/>
    </source>
</evidence>
<keyword evidence="1" id="KW-0732">Signal</keyword>
<sequence length="300" mass="31929">MTLSLVLLVWGCGEDESAVPASSPDYATPARPSYARGSAPAKVPVIPFEEVAAEAGIDFVHTNGAFGDKWMPETMGSGVAFDDLDADGDADIVLVNGTWWPGHEGEGSVPTSAVFANDGAGHFTDVTPRSGLDVPVQGMGITAADYDADGDKDLFVTTLGANLLLRQKSAWNYDDVATSAGVAGTLWQDDRRLAHPEWSTAAAWVDVDDDGLLDLFVANYVQWSPENDLYFSFDGESKSYATPPQYQGSTPRLYRNRGDGTFEEITESAGVLLPEAKSMGVAVADFDEDGRADLGVTNDT</sequence>
<dbReference type="EMBL" id="UINC01097152">
    <property type="protein sequence ID" value="SVC54622.1"/>
    <property type="molecule type" value="Genomic_DNA"/>
</dbReference>
<reference evidence="2" key="1">
    <citation type="submission" date="2018-05" db="EMBL/GenBank/DDBJ databases">
        <authorList>
            <person name="Lanie J.A."/>
            <person name="Ng W.-L."/>
            <person name="Kazmierczak K.M."/>
            <person name="Andrzejewski T.M."/>
            <person name="Davidsen T.M."/>
            <person name="Wayne K.J."/>
            <person name="Tettelin H."/>
            <person name="Glass J.I."/>
            <person name="Rusch D."/>
            <person name="Podicherti R."/>
            <person name="Tsui H.-C.T."/>
            <person name="Winkler M.E."/>
        </authorList>
    </citation>
    <scope>NUCLEOTIDE SEQUENCE</scope>
</reference>
<protein>
    <recommendedName>
        <fullName evidence="3">ASPIC/UnbV domain-containing protein</fullName>
    </recommendedName>
</protein>
<name>A0A382N4B7_9ZZZZ</name>
<dbReference type="Pfam" id="PF13517">
    <property type="entry name" value="FG-GAP_3"/>
    <property type="match status" value="2"/>
</dbReference>
<dbReference type="InterPro" id="IPR027039">
    <property type="entry name" value="Crtac1"/>
</dbReference>
<organism evidence="2">
    <name type="scientific">marine metagenome</name>
    <dbReference type="NCBI Taxonomy" id="408172"/>
    <lineage>
        <taxon>unclassified sequences</taxon>
        <taxon>metagenomes</taxon>
        <taxon>ecological metagenomes</taxon>
    </lineage>
</organism>
<dbReference type="InterPro" id="IPR013517">
    <property type="entry name" value="FG-GAP"/>
</dbReference>
<gene>
    <name evidence="2" type="ORF">METZ01_LOCUS307476</name>
</gene>
<dbReference type="InterPro" id="IPR028994">
    <property type="entry name" value="Integrin_alpha_N"/>
</dbReference>
<dbReference type="Gene3D" id="2.130.10.130">
    <property type="entry name" value="Integrin alpha, N-terminal"/>
    <property type="match status" value="1"/>
</dbReference>